<evidence type="ECO:0000256" key="2">
    <source>
        <dbReference type="SAM" id="SignalP"/>
    </source>
</evidence>
<dbReference type="RefSeq" id="WP_419186377.1">
    <property type="nucleotide sequence ID" value="NZ_CP036290.1"/>
</dbReference>
<evidence type="ECO:0008006" key="5">
    <source>
        <dbReference type="Google" id="ProtNLM"/>
    </source>
</evidence>
<evidence type="ECO:0000313" key="4">
    <source>
        <dbReference type="Proteomes" id="UP000319342"/>
    </source>
</evidence>
<keyword evidence="4" id="KW-1185">Reference proteome</keyword>
<accession>A0A518CY95</accession>
<dbReference type="AlphaFoldDB" id="A0A518CY95"/>
<feature type="signal peptide" evidence="2">
    <location>
        <begin position="1"/>
        <end position="24"/>
    </location>
</feature>
<evidence type="ECO:0000313" key="3">
    <source>
        <dbReference type="EMBL" id="QDU84185.1"/>
    </source>
</evidence>
<organism evidence="3 4">
    <name type="scientific">Rohdeia mirabilis</name>
    <dbReference type="NCBI Taxonomy" id="2528008"/>
    <lineage>
        <taxon>Bacteria</taxon>
        <taxon>Pseudomonadati</taxon>
        <taxon>Planctomycetota</taxon>
        <taxon>Planctomycetia</taxon>
        <taxon>Planctomycetia incertae sedis</taxon>
        <taxon>Rohdeia</taxon>
    </lineage>
</organism>
<dbReference type="SUPFAM" id="SSF51126">
    <property type="entry name" value="Pectin lyase-like"/>
    <property type="match status" value="1"/>
</dbReference>
<dbReference type="PROSITE" id="PS51257">
    <property type="entry name" value="PROKAR_LIPOPROTEIN"/>
    <property type="match status" value="1"/>
</dbReference>
<protein>
    <recommendedName>
        <fullName evidence="5">Right handed beta helix domain-containing protein</fullName>
    </recommendedName>
</protein>
<keyword evidence="2" id="KW-0732">Signal</keyword>
<feature type="chain" id="PRO_5022242750" description="Right handed beta helix domain-containing protein" evidence="2">
    <location>
        <begin position="25"/>
        <end position="598"/>
    </location>
</feature>
<dbReference type="InterPro" id="IPR012334">
    <property type="entry name" value="Pectin_lyas_fold"/>
</dbReference>
<feature type="compositionally biased region" description="Low complexity" evidence="1">
    <location>
        <begin position="318"/>
        <end position="329"/>
    </location>
</feature>
<name>A0A518CY95_9BACT</name>
<gene>
    <name evidence="3" type="ORF">Pla163_12900</name>
</gene>
<proteinExistence type="predicted"/>
<evidence type="ECO:0000256" key="1">
    <source>
        <dbReference type="SAM" id="MobiDB-lite"/>
    </source>
</evidence>
<dbReference type="EMBL" id="CP036290">
    <property type="protein sequence ID" value="QDU84185.1"/>
    <property type="molecule type" value="Genomic_DNA"/>
</dbReference>
<dbReference type="InterPro" id="IPR011050">
    <property type="entry name" value="Pectin_lyase_fold/virulence"/>
</dbReference>
<feature type="region of interest" description="Disordered" evidence="1">
    <location>
        <begin position="310"/>
        <end position="329"/>
    </location>
</feature>
<reference evidence="3 4" key="1">
    <citation type="submission" date="2019-02" db="EMBL/GenBank/DDBJ databases">
        <title>Deep-cultivation of Planctomycetes and their phenomic and genomic characterization uncovers novel biology.</title>
        <authorList>
            <person name="Wiegand S."/>
            <person name="Jogler M."/>
            <person name="Boedeker C."/>
            <person name="Pinto D."/>
            <person name="Vollmers J."/>
            <person name="Rivas-Marin E."/>
            <person name="Kohn T."/>
            <person name="Peeters S.H."/>
            <person name="Heuer A."/>
            <person name="Rast P."/>
            <person name="Oberbeckmann S."/>
            <person name="Bunk B."/>
            <person name="Jeske O."/>
            <person name="Meyerdierks A."/>
            <person name="Storesund J.E."/>
            <person name="Kallscheuer N."/>
            <person name="Luecker S."/>
            <person name="Lage O.M."/>
            <person name="Pohl T."/>
            <person name="Merkel B.J."/>
            <person name="Hornburger P."/>
            <person name="Mueller R.-W."/>
            <person name="Bruemmer F."/>
            <person name="Labrenz M."/>
            <person name="Spormann A.M."/>
            <person name="Op den Camp H."/>
            <person name="Overmann J."/>
            <person name="Amann R."/>
            <person name="Jetten M.S.M."/>
            <person name="Mascher T."/>
            <person name="Medema M.H."/>
            <person name="Devos D.P."/>
            <person name="Kaster A.-K."/>
            <person name="Ovreas L."/>
            <person name="Rohde M."/>
            <person name="Galperin M.Y."/>
            <person name="Jogler C."/>
        </authorList>
    </citation>
    <scope>NUCLEOTIDE SEQUENCE [LARGE SCALE GENOMIC DNA]</scope>
    <source>
        <strain evidence="3 4">Pla163</strain>
    </source>
</reference>
<dbReference type="Proteomes" id="UP000319342">
    <property type="component" value="Chromosome"/>
</dbReference>
<dbReference type="Gene3D" id="2.160.20.10">
    <property type="entry name" value="Single-stranded right-handed beta-helix, Pectin lyase-like"/>
    <property type="match status" value="1"/>
</dbReference>
<sequence precursor="true">MLPIRFLVASAALTACLPFSTALAQATIHVPAQAPSIQSAIDQAVSGDTVLVAPGTYTVNSLTTRGKVLHLVSEAGASATTLTGGGASRVFYIHDNEGIATVVEGFTIRDGKAANSSSGTGSGGGAILISGASPLFRDCIVTSSNAGNGGSSAGAGGHGGGLYVSNGSPRFERCIFSHNFAGTGGQGAKGANGADGTILSHHADNGGTGKTGGNGGNGGAVYVTGSSSDPIFANCLFTGNRAGSGGKGGTGGSGGDGYTFSLAAGDGGNGGKGGKGGDAGHGTVFVTSGAKAQLTSCTFGSNLSGYRGSGGNGGSAGSGEPNGSNGSSGSTGSFSTYAGLYAASGPVELYNCALWDHDSYALAGPPIGLTEVAGIYSALNSAARTTISGTNCFLLPSSGMDASWRPLASGALIDAGNETLLPNWTAGDLAGHLRTFDRPGVAGMSSLDIGAYENTDAEWLPMGCGTNTAGSLTALSGVPTIGTSFTLGVDDPTGSMTNGSIAILSVNGAALPGPCGTVVPGFGLDPSLDGALLVDQGTSIALKIAGGWAGPGSPVPFTLPLPEFPNLVGASLYCQGAMLDIATFRLAAAQGLEGLIGQ</sequence>